<protein>
    <submittedName>
        <fullName evidence="1">Uncharacterized protein</fullName>
    </submittedName>
</protein>
<proteinExistence type="predicted"/>
<accession>A0A2P8HE20</accession>
<dbReference type="RefSeq" id="WP_106588936.1">
    <property type="nucleotide sequence ID" value="NZ_PYAV01000008.1"/>
</dbReference>
<organism evidence="1 2">
    <name type="scientific">Salsuginibacillus halophilus</name>
    <dbReference type="NCBI Taxonomy" id="517424"/>
    <lineage>
        <taxon>Bacteria</taxon>
        <taxon>Bacillati</taxon>
        <taxon>Bacillota</taxon>
        <taxon>Bacilli</taxon>
        <taxon>Bacillales</taxon>
        <taxon>Bacillaceae</taxon>
        <taxon>Salsuginibacillus</taxon>
    </lineage>
</organism>
<dbReference type="AlphaFoldDB" id="A0A2P8HE20"/>
<dbReference type="EMBL" id="PYAV01000008">
    <property type="protein sequence ID" value="PSL44460.1"/>
    <property type="molecule type" value="Genomic_DNA"/>
</dbReference>
<gene>
    <name evidence="1" type="ORF">B0H94_10871</name>
</gene>
<evidence type="ECO:0000313" key="1">
    <source>
        <dbReference type="EMBL" id="PSL44460.1"/>
    </source>
</evidence>
<dbReference type="OrthoDB" id="2889126at2"/>
<reference evidence="1 2" key="1">
    <citation type="submission" date="2018-03" db="EMBL/GenBank/DDBJ databases">
        <title>Genomic Encyclopedia of Type Strains, Phase III (KMG-III): the genomes of soil and plant-associated and newly described type strains.</title>
        <authorList>
            <person name="Whitman W."/>
        </authorList>
    </citation>
    <scope>NUCLEOTIDE SEQUENCE [LARGE SCALE GENOMIC DNA]</scope>
    <source>
        <strain evidence="1 2">CGMCC 1.07653</strain>
    </source>
</reference>
<comment type="caution">
    <text evidence="1">The sequence shown here is derived from an EMBL/GenBank/DDBJ whole genome shotgun (WGS) entry which is preliminary data.</text>
</comment>
<sequence>MDVIPFQHTWPYERVMEDIYFDTCPKCGREQVLTHLKPHSLKAAFEGVKTSLNLPCCHATLTILHADDDYLWTNEPLRK</sequence>
<name>A0A2P8HE20_9BACI</name>
<keyword evidence="2" id="KW-1185">Reference proteome</keyword>
<evidence type="ECO:0000313" key="2">
    <source>
        <dbReference type="Proteomes" id="UP000242310"/>
    </source>
</evidence>
<dbReference type="Proteomes" id="UP000242310">
    <property type="component" value="Unassembled WGS sequence"/>
</dbReference>